<dbReference type="GeneID" id="19956604"/>
<dbReference type="EMBL" id="JH767235">
    <property type="protein sequence ID" value="EQC26290.1"/>
    <property type="molecule type" value="Genomic_DNA"/>
</dbReference>
<feature type="compositionally biased region" description="Pro residues" evidence="2">
    <location>
        <begin position="95"/>
        <end position="104"/>
    </location>
</feature>
<sequence>MDVQEMLEMVQVNHQAALDALAAQVETLRETVQLQQLELQQQREAHEQAVATLENDATNLRQLLQQTQAENQELSATVHLLNDELNVKSTAKRLPPTPSEPETPVPSYEREVPAYDNSAASHTSMDTSMDFSYPALWDQPQETMAPLHVYNMYQNDRSARPPKLAGFKEPPAHDSNSRLEHELRRLREKLGACSTAL</sequence>
<dbReference type="OrthoDB" id="77065at2759"/>
<feature type="coiled-coil region" evidence="1">
    <location>
        <begin position="18"/>
        <end position="84"/>
    </location>
</feature>
<dbReference type="InParanoid" id="T0PYY0"/>
<protein>
    <submittedName>
        <fullName evidence="3">Uncharacterized protein</fullName>
    </submittedName>
</protein>
<evidence type="ECO:0000313" key="3">
    <source>
        <dbReference type="EMBL" id="EQC26290.1"/>
    </source>
</evidence>
<evidence type="ECO:0000313" key="4">
    <source>
        <dbReference type="Proteomes" id="UP000030762"/>
    </source>
</evidence>
<name>T0PYY0_SAPDV</name>
<feature type="region of interest" description="Disordered" evidence="2">
    <location>
        <begin position="89"/>
        <end position="109"/>
    </location>
</feature>
<dbReference type="Proteomes" id="UP000030762">
    <property type="component" value="Unassembled WGS sequence"/>
</dbReference>
<keyword evidence="1" id="KW-0175">Coiled coil</keyword>
<accession>T0PYY0</accession>
<evidence type="ECO:0000256" key="1">
    <source>
        <dbReference type="SAM" id="Coils"/>
    </source>
</evidence>
<evidence type="ECO:0000256" key="2">
    <source>
        <dbReference type="SAM" id="MobiDB-lite"/>
    </source>
</evidence>
<dbReference type="OMA" id="ASHTSMD"/>
<dbReference type="RefSeq" id="XP_008620285.1">
    <property type="nucleotide sequence ID" value="XM_008622063.1"/>
</dbReference>
<organism evidence="3 4">
    <name type="scientific">Saprolegnia diclina (strain VS20)</name>
    <dbReference type="NCBI Taxonomy" id="1156394"/>
    <lineage>
        <taxon>Eukaryota</taxon>
        <taxon>Sar</taxon>
        <taxon>Stramenopiles</taxon>
        <taxon>Oomycota</taxon>
        <taxon>Saprolegniomycetes</taxon>
        <taxon>Saprolegniales</taxon>
        <taxon>Saprolegniaceae</taxon>
        <taxon>Saprolegnia</taxon>
    </lineage>
</organism>
<proteinExistence type="predicted"/>
<gene>
    <name evidence="3" type="ORF">SDRG_15877</name>
</gene>
<keyword evidence="4" id="KW-1185">Reference proteome</keyword>
<reference evidence="3 4" key="1">
    <citation type="submission" date="2012-04" db="EMBL/GenBank/DDBJ databases">
        <title>The Genome Sequence of Saprolegnia declina VS20.</title>
        <authorList>
            <consortium name="The Broad Institute Genome Sequencing Platform"/>
            <person name="Russ C."/>
            <person name="Nusbaum C."/>
            <person name="Tyler B."/>
            <person name="van West P."/>
            <person name="Dieguez-Uribeondo J."/>
            <person name="de Bruijn I."/>
            <person name="Tripathy S."/>
            <person name="Jiang R."/>
            <person name="Young S.K."/>
            <person name="Zeng Q."/>
            <person name="Gargeya S."/>
            <person name="Fitzgerald M."/>
            <person name="Haas B."/>
            <person name="Abouelleil A."/>
            <person name="Alvarado L."/>
            <person name="Arachchi H.M."/>
            <person name="Berlin A."/>
            <person name="Chapman S.B."/>
            <person name="Goldberg J."/>
            <person name="Griggs A."/>
            <person name="Gujja S."/>
            <person name="Hansen M."/>
            <person name="Howarth C."/>
            <person name="Imamovic A."/>
            <person name="Larimer J."/>
            <person name="McCowen C."/>
            <person name="Montmayeur A."/>
            <person name="Murphy C."/>
            <person name="Neiman D."/>
            <person name="Pearson M."/>
            <person name="Priest M."/>
            <person name="Roberts A."/>
            <person name="Saif S."/>
            <person name="Shea T."/>
            <person name="Sisk P."/>
            <person name="Sykes S."/>
            <person name="Wortman J."/>
            <person name="Nusbaum C."/>
            <person name="Birren B."/>
        </authorList>
    </citation>
    <scope>NUCLEOTIDE SEQUENCE [LARGE SCALE GENOMIC DNA]</scope>
    <source>
        <strain evidence="3 4">VS20</strain>
    </source>
</reference>
<dbReference type="AlphaFoldDB" id="T0PYY0"/>
<dbReference type="VEuPathDB" id="FungiDB:SDRG_15877"/>